<dbReference type="Gene3D" id="3.40.50.1820">
    <property type="entry name" value="alpha/beta hydrolase"/>
    <property type="match status" value="1"/>
</dbReference>
<dbReference type="SUPFAM" id="SSF53474">
    <property type="entry name" value="alpha/beta-Hydrolases"/>
    <property type="match status" value="1"/>
</dbReference>
<reference evidence="2" key="1">
    <citation type="journal article" date="2018" name="Genome Biol.">
        <title>SKESA: strategic k-mer extension for scrupulous assemblies.</title>
        <authorList>
            <person name="Souvorov A."/>
            <person name="Agarwala R."/>
            <person name="Lipman D.J."/>
        </authorList>
    </citation>
    <scope>NUCLEOTIDE SEQUENCE</scope>
    <source>
        <strain evidence="2">2584-68</strain>
    </source>
</reference>
<dbReference type="PANTHER" id="PTHR43798">
    <property type="entry name" value="MONOACYLGLYCEROL LIPASE"/>
    <property type="match status" value="1"/>
</dbReference>
<dbReference type="EMBL" id="DAATAH010000116">
    <property type="protein sequence ID" value="HAE7767732.1"/>
    <property type="molecule type" value="Genomic_DNA"/>
</dbReference>
<protein>
    <submittedName>
        <fullName evidence="2">Alpha/beta hydrolase</fullName>
    </submittedName>
</protein>
<proteinExistence type="predicted"/>
<dbReference type="InterPro" id="IPR000073">
    <property type="entry name" value="AB_hydrolase_1"/>
</dbReference>
<dbReference type="GO" id="GO:0016787">
    <property type="term" value="F:hydrolase activity"/>
    <property type="evidence" value="ECO:0007669"/>
    <property type="project" value="UniProtKB-KW"/>
</dbReference>
<evidence type="ECO:0000259" key="1">
    <source>
        <dbReference type="Pfam" id="PF12697"/>
    </source>
</evidence>
<dbReference type="InterPro" id="IPR050266">
    <property type="entry name" value="AB_hydrolase_sf"/>
</dbReference>
<gene>
    <name evidence="2" type="ORF">GNB58_004850</name>
</gene>
<reference evidence="2" key="2">
    <citation type="submission" date="2018-07" db="EMBL/GenBank/DDBJ databases">
        <authorList>
            <consortium name="NCBI Pathogen Detection Project"/>
        </authorList>
    </citation>
    <scope>NUCLEOTIDE SEQUENCE</scope>
    <source>
        <strain evidence="2">2584-68</strain>
    </source>
</reference>
<evidence type="ECO:0000313" key="2">
    <source>
        <dbReference type="EMBL" id="HAE7767732.1"/>
    </source>
</evidence>
<dbReference type="InterPro" id="IPR029058">
    <property type="entry name" value="AB_hydrolase_fold"/>
</dbReference>
<keyword evidence="2" id="KW-0378">Hydrolase</keyword>
<accession>A0A736RE09</accession>
<feature type="domain" description="AB hydrolase-1" evidence="1">
    <location>
        <begin position="7"/>
        <end position="224"/>
    </location>
</feature>
<sequence>MSNIPLVLLNGTACDAELWKWVTDKLAYKDVIIESPVEGNSVDDCARLLLEKLPERFCVAGFSLGAIIALHMIKRSSERLAGVVLIAVNPLPLSPETIAVRSETLKEAQEMTLRNLIENKLWQNYVAPHQKNNLQLKAEVIGMAERMGMKTFLLQSTLSLFREDCRVAFSDFQRPTLLISGQQDKLCLSSWHQDLALSNRHSKWENIEHSGHFIPLEAPDACADFLQGFLAKLK</sequence>
<organism evidence="2">
    <name type="scientific">Salmonella enterica subsp. houtenae serovar 45:g,z51:-</name>
    <dbReference type="NCBI Taxonomy" id="1967611"/>
    <lineage>
        <taxon>Bacteria</taxon>
        <taxon>Pseudomonadati</taxon>
        <taxon>Pseudomonadota</taxon>
        <taxon>Gammaproteobacteria</taxon>
        <taxon>Enterobacterales</taxon>
        <taxon>Enterobacteriaceae</taxon>
        <taxon>Salmonella</taxon>
    </lineage>
</organism>
<dbReference type="Pfam" id="PF12697">
    <property type="entry name" value="Abhydrolase_6"/>
    <property type="match status" value="1"/>
</dbReference>
<comment type="caution">
    <text evidence="2">The sequence shown here is derived from an EMBL/GenBank/DDBJ whole genome shotgun (WGS) entry which is preliminary data.</text>
</comment>
<name>A0A736RE09_SALHO</name>
<dbReference type="AlphaFoldDB" id="A0A736RE09"/>